<dbReference type="AlphaFoldDB" id="A0A518I913"/>
<name>A0A518I913_9PLAN</name>
<gene>
    <name evidence="1" type="ORF">Enr17x_15000</name>
</gene>
<proteinExistence type="predicted"/>
<dbReference type="KEGG" id="gfm:Enr17x_15000"/>
<reference evidence="1 2" key="1">
    <citation type="submission" date="2019-03" db="EMBL/GenBank/DDBJ databases">
        <title>Deep-cultivation of Planctomycetes and their phenomic and genomic characterization uncovers novel biology.</title>
        <authorList>
            <person name="Wiegand S."/>
            <person name="Jogler M."/>
            <person name="Boedeker C."/>
            <person name="Pinto D."/>
            <person name="Vollmers J."/>
            <person name="Rivas-Marin E."/>
            <person name="Kohn T."/>
            <person name="Peeters S.H."/>
            <person name="Heuer A."/>
            <person name="Rast P."/>
            <person name="Oberbeckmann S."/>
            <person name="Bunk B."/>
            <person name="Jeske O."/>
            <person name="Meyerdierks A."/>
            <person name="Storesund J.E."/>
            <person name="Kallscheuer N."/>
            <person name="Luecker S."/>
            <person name="Lage O.M."/>
            <person name="Pohl T."/>
            <person name="Merkel B.J."/>
            <person name="Hornburger P."/>
            <person name="Mueller R.-W."/>
            <person name="Bruemmer F."/>
            <person name="Labrenz M."/>
            <person name="Spormann A.M."/>
            <person name="Op den Camp H."/>
            <person name="Overmann J."/>
            <person name="Amann R."/>
            <person name="Jetten M.S.M."/>
            <person name="Mascher T."/>
            <person name="Medema M.H."/>
            <person name="Devos D.P."/>
            <person name="Kaster A.-K."/>
            <person name="Ovreas L."/>
            <person name="Rohde M."/>
            <person name="Galperin M.Y."/>
            <person name="Jogler C."/>
        </authorList>
    </citation>
    <scope>NUCLEOTIDE SEQUENCE [LARGE SCALE GENOMIC DNA]</scope>
    <source>
        <strain evidence="1 2">Enr17</strain>
    </source>
</reference>
<evidence type="ECO:0000313" key="2">
    <source>
        <dbReference type="Proteomes" id="UP000318313"/>
    </source>
</evidence>
<keyword evidence="2" id="KW-1185">Reference proteome</keyword>
<accession>A0A518I913</accession>
<organism evidence="1 2">
    <name type="scientific">Gimesia fumaroli</name>
    <dbReference type="NCBI Taxonomy" id="2527976"/>
    <lineage>
        <taxon>Bacteria</taxon>
        <taxon>Pseudomonadati</taxon>
        <taxon>Planctomycetota</taxon>
        <taxon>Planctomycetia</taxon>
        <taxon>Planctomycetales</taxon>
        <taxon>Planctomycetaceae</taxon>
        <taxon>Gimesia</taxon>
    </lineage>
</organism>
<sequence>MDVIVLDHDVFACRHPRPGICRAHVDPIPIESRDFKPVNRDVISTDFNPKG</sequence>
<dbReference type="EMBL" id="CP037452">
    <property type="protein sequence ID" value="QDV49482.1"/>
    <property type="molecule type" value="Genomic_DNA"/>
</dbReference>
<evidence type="ECO:0000313" key="1">
    <source>
        <dbReference type="EMBL" id="QDV49482.1"/>
    </source>
</evidence>
<dbReference type="Proteomes" id="UP000318313">
    <property type="component" value="Chromosome"/>
</dbReference>
<protein>
    <submittedName>
        <fullName evidence="1">Uncharacterized protein</fullName>
    </submittedName>
</protein>